<sequence>MKELKVGERVTITLEAVEQKTCKGCFFDNYGCNASDMFKCGYANRSDGKGIIFKEVKE</sequence>
<proteinExistence type="predicted"/>
<evidence type="ECO:0000313" key="1">
    <source>
        <dbReference type="EMBL" id="DAE13059.1"/>
    </source>
</evidence>
<dbReference type="EMBL" id="BK015563">
    <property type="protein sequence ID" value="DAE13059.1"/>
    <property type="molecule type" value="Genomic_DNA"/>
</dbReference>
<name>A0A8S5Q2V1_9CAUD</name>
<organism evidence="1">
    <name type="scientific">Siphoviridae sp. ctKHH22</name>
    <dbReference type="NCBI Taxonomy" id="2825439"/>
    <lineage>
        <taxon>Viruses</taxon>
        <taxon>Duplodnaviria</taxon>
        <taxon>Heunggongvirae</taxon>
        <taxon>Uroviricota</taxon>
        <taxon>Caudoviricetes</taxon>
    </lineage>
</organism>
<accession>A0A8S5Q2V1</accession>
<reference evidence="1" key="1">
    <citation type="journal article" date="2021" name="Proc. Natl. Acad. Sci. U.S.A.">
        <title>A Catalog of Tens of Thousands of Viruses from Human Metagenomes Reveals Hidden Associations with Chronic Diseases.</title>
        <authorList>
            <person name="Tisza M.J."/>
            <person name="Buck C.B."/>
        </authorList>
    </citation>
    <scope>NUCLEOTIDE SEQUENCE</scope>
    <source>
        <strain evidence="1">CtKHH22</strain>
    </source>
</reference>
<protein>
    <submittedName>
        <fullName evidence="1">Uncharacterized protein</fullName>
    </submittedName>
</protein>